<dbReference type="InterPro" id="IPR043009">
    <property type="entry name" value="LOR/SDH_bifunc_enz_cons_dom_sf"/>
</dbReference>
<dbReference type="Gene3D" id="3.30.70.2690">
    <property type="entry name" value="LOR/SDH bifunctional enzyme, conserved domain"/>
    <property type="match status" value="1"/>
</dbReference>
<evidence type="ECO:0000313" key="3">
    <source>
        <dbReference type="EMBL" id="GCA77997.1"/>
    </source>
</evidence>
<protein>
    <recommendedName>
        <fullName evidence="2">LOR/SDH bifunctional enzyme conserved domain-containing protein</fullName>
    </recommendedName>
</protein>
<name>A0A5A5RY12_MICAE</name>
<proteinExistence type="predicted"/>
<comment type="caution">
    <text evidence="3">The sequence shown here is derived from an EMBL/GenBank/DDBJ whole genome shotgun (WGS) entry which is preliminary data.</text>
</comment>
<dbReference type="Proteomes" id="UP000324917">
    <property type="component" value="Unassembled WGS sequence"/>
</dbReference>
<keyword evidence="1" id="KW-0520">NAD</keyword>
<dbReference type="AlphaFoldDB" id="A0A5A5RY12"/>
<evidence type="ECO:0000259" key="2">
    <source>
        <dbReference type="Pfam" id="PF04455"/>
    </source>
</evidence>
<dbReference type="InterPro" id="IPR007545">
    <property type="entry name" value="LOR/SDH_bifunc_enz_cons_dom"/>
</dbReference>
<feature type="domain" description="LOR/SDH bifunctional enzyme conserved" evidence="2">
    <location>
        <begin position="58"/>
        <end position="105"/>
    </location>
</feature>
<reference evidence="3 4" key="1">
    <citation type="submission" date="2018-09" db="EMBL/GenBank/DDBJ databases">
        <title>Evolutionary history of phycoerythrin pigmentation in the water bloom-forming cyanobacterium Microcystis aeruginosa.</title>
        <authorList>
            <person name="Tanabe Y."/>
            <person name="Tanabe Y."/>
            <person name="Yamaguchi H."/>
        </authorList>
    </citation>
    <scope>NUCLEOTIDE SEQUENCE [LARGE SCALE GENOMIC DNA]</scope>
    <source>
        <strain evidence="3 4">NIES-2520</strain>
    </source>
</reference>
<sequence>MNKISDDLQHKLASKSFEVVQTPLTEFLKAGGAAKCLTLRTTEPLIPDHHANVTIESRILQLEGHLLDAGIMNKALDVVVGNGGSFKVLNFTLGIERQSRPPAKVLFSYLMIA</sequence>
<organism evidence="3 4">
    <name type="scientific">Microcystis aeruginosa NIES-2520</name>
    <dbReference type="NCBI Taxonomy" id="2303982"/>
    <lineage>
        <taxon>Bacteria</taxon>
        <taxon>Bacillati</taxon>
        <taxon>Cyanobacteriota</taxon>
        <taxon>Cyanophyceae</taxon>
        <taxon>Oscillatoriophycideae</taxon>
        <taxon>Chroococcales</taxon>
        <taxon>Microcystaceae</taxon>
        <taxon>Microcystis</taxon>
    </lineage>
</organism>
<dbReference type="Pfam" id="PF04455">
    <property type="entry name" value="Saccharop_dh_N"/>
    <property type="match status" value="1"/>
</dbReference>
<dbReference type="EMBL" id="BHVP01000292">
    <property type="protein sequence ID" value="GCA77997.1"/>
    <property type="molecule type" value="Genomic_DNA"/>
</dbReference>
<evidence type="ECO:0000256" key="1">
    <source>
        <dbReference type="ARBA" id="ARBA00023027"/>
    </source>
</evidence>
<gene>
    <name evidence="3" type="ORF">MiTe_04860</name>
</gene>
<accession>A0A5A5RY12</accession>
<evidence type="ECO:0000313" key="4">
    <source>
        <dbReference type="Proteomes" id="UP000324917"/>
    </source>
</evidence>